<dbReference type="AlphaFoldDB" id="Q9ALA5"/>
<name>Q9ALA5_THEET</name>
<evidence type="ECO:0000313" key="2">
    <source>
        <dbReference type="EMBL" id="AAG61153.1"/>
    </source>
</evidence>
<reference evidence="2" key="1">
    <citation type="submission" date="2001-01" db="EMBL/GenBank/DDBJ databases">
        <authorList>
            <person name="Jones C."/>
            <person name="Ray M."/>
            <person name="Strobel H."/>
        </authorList>
    </citation>
    <scope>NUCLEOTIDE SEQUENCE</scope>
</reference>
<accession>Q9ALA5</accession>
<reference evidence="2" key="2">
    <citation type="journal article" date="2002" name="Curr. Microbiol.">
        <title>Transcriptional analysis of the xylose ABC transport operons in the thermophilic anaerobe Thermoanaerobacter ethanolicus.</title>
        <authorList>
            <person name="Jones C.R."/>
            <person name="Ray M."/>
            <person name="Strobel H.J."/>
        </authorList>
    </citation>
    <scope>NUCLEOTIDE SEQUENCE</scope>
</reference>
<evidence type="ECO:0000256" key="1">
    <source>
        <dbReference type="SAM" id="Phobius"/>
    </source>
</evidence>
<gene>
    <name evidence="2" type="primary">xylH</name>
</gene>
<proteinExistence type="predicted"/>
<protein>
    <submittedName>
        <fullName evidence="2">Xylose ABC transport permease</fullName>
    </submittedName>
</protein>
<keyword evidence="1" id="KW-1133">Transmembrane helix</keyword>
<feature type="non-terminal residue" evidence="2">
    <location>
        <position position="66"/>
    </location>
</feature>
<feature type="transmembrane region" description="Helical" evidence="1">
    <location>
        <begin position="19"/>
        <end position="37"/>
    </location>
</feature>
<sequence length="66" mass="7038">DRLGIVEAAKLSGIDVKKITLILFAFEWLTCICWGAMTSTLNAASVSAGQNAELDAIGACVIRFYS</sequence>
<feature type="non-terminal residue" evidence="2">
    <location>
        <position position="1"/>
    </location>
</feature>
<keyword evidence="1" id="KW-0812">Transmembrane</keyword>
<organism evidence="2">
    <name type="scientific">Thermoanaerobacter ethanolicus</name>
    <name type="common">Clostridium thermohydrosulfuricum</name>
    <dbReference type="NCBI Taxonomy" id="1757"/>
    <lineage>
        <taxon>Bacteria</taxon>
        <taxon>Bacillati</taxon>
        <taxon>Bacillota</taxon>
        <taxon>Clostridia</taxon>
        <taxon>Thermoanaerobacterales</taxon>
        <taxon>Thermoanaerobacteraceae</taxon>
        <taxon>Thermoanaerobacter</taxon>
    </lineage>
</organism>
<keyword evidence="1" id="KW-0472">Membrane</keyword>
<dbReference type="EMBL" id="AY017350">
    <property type="protein sequence ID" value="AAG61153.1"/>
    <property type="molecule type" value="Genomic_DNA"/>
</dbReference>